<dbReference type="EMBL" id="HE616890">
    <property type="protein sequence ID" value="CCE98068.1"/>
    <property type="molecule type" value="Genomic_DNA"/>
</dbReference>
<dbReference type="InterPro" id="IPR015889">
    <property type="entry name" value="Intradiol_dOase_core"/>
</dbReference>
<dbReference type="GO" id="GO:0042952">
    <property type="term" value="P:beta-ketoadipate pathway"/>
    <property type="evidence" value="ECO:0007669"/>
    <property type="project" value="UniProtKB-UniPathway"/>
</dbReference>
<dbReference type="Pfam" id="PF04444">
    <property type="entry name" value="Dioxygenase_N"/>
    <property type="match status" value="1"/>
</dbReference>
<protein>
    <recommendedName>
        <fullName evidence="11">Catechol 1,2-dioxygenase</fullName>
        <ecNumber evidence="5">1.13.11.1</ecNumber>
    </recommendedName>
</protein>
<dbReference type="EC" id="1.13.11.1" evidence="5"/>
<proteinExistence type="inferred from homology"/>
<sequence length="337" mass="36401">MPSSAMLPGGREPTQFQNNPSGGINMNVKIFNRPDIQDFLKVLSGLDKDGGNPRVKAIVHRIVSDLFRAIDDLDITPDEYWAGIAWLNDIGAGGQAGLISPGLGLDHFLDERLDAIDEALGIDNPTPRTIEGPLYVAGAPVSHGFARLDDGTDANGHTLIMHGTVHGADGKPLPGATVEVWHCDTRGFYSHFDPTGKQAPFNMRRTIVTDENGCYKFRSIVPHGYGVPPGSPTEQLLSALGRHGQRPAHIHFFIGADGHRKLTTQINIDGDPLVNDDFAYATRDGLVPALIERTDEASIKANGLSGPFAEIEFDIHLTALVNGVDNQINEQRKRAAA</sequence>
<keyword evidence="10" id="KW-0408">Iron</keyword>
<dbReference type="NCBIfam" id="TIGR02439">
    <property type="entry name" value="catechol_proteo"/>
    <property type="match status" value="1"/>
</dbReference>
<dbReference type="eggNOG" id="COG3485">
    <property type="taxonomic scope" value="Bacteria"/>
</dbReference>
<dbReference type="Gene3D" id="2.60.130.10">
    <property type="entry name" value="Aromatic compound dioxygenase"/>
    <property type="match status" value="1"/>
</dbReference>
<evidence type="ECO:0000256" key="8">
    <source>
        <dbReference type="ARBA" id="ARBA00022964"/>
    </source>
</evidence>
<comment type="catalytic activity">
    <reaction evidence="1">
        <text>catechol + O2 = cis,cis-muconate + 2 H(+)</text>
        <dbReference type="Rhea" id="RHEA:23852"/>
        <dbReference type="ChEBI" id="CHEBI:15378"/>
        <dbReference type="ChEBI" id="CHEBI:15379"/>
        <dbReference type="ChEBI" id="CHEBI:18135"/>
        <dbReference type="ChEBI" id="CHEBI:32379"/>
        <dbReference type="EC" id="1.13.11.1"/>
    </reaction>
</comment>
<dbReference type="HOGENOM" id="CLU_046727_0_0_5"/>
<dbReference type="InterPro" id="IPR000627">
    <property type="entry name" value="Intradiol_dOase_C"/>
</dbReference>
<evidence type="ECO:0000256" key="6">
    <source>
        <dbReference type="ARBA" id="ARBA00022723"/>
    </source>
</evidence>
<evidence type="ECO:0000313" key="15">
    <source>
        <dbReference type="Proteomes" id="UP000007735"/>
    </source>
</evidence>
<keyword evidence="6" id="KW-0479">Metal-binding</keyword>
<gene>
    <name evidence="14" type="ordered locus">SFHH103_03577</name>
</gene>
<evidence type="ECO:0000256" key="9">
    <source>
        <dbReference type="ARBA" id="ARBA00023002"/>
    </source>
</evidence>
<keyword evidence="9" id="KW-0560">Oxidoreductase</keyword>
<dbReference type="GO" id="GO:0019614">
    <property type="term" value="P:catechol-containing compound catabolic process"/>
    <property type="evidence" value="ECO:0007669"/>
    <property type="project" value="InterPro"/>
</dbReference>
<keyword evidence="7" id="KW-0058">Aromatic hydrocarbons catabolism</keyword>
<evidence type="ECO:0000259" key="13">
    <source>
        <dbReference type="PROSITE" id="PS00083"/>
    </source>
</evidence>
<keyword evidence="8" id="KW-0223">Dioxygenase</keyword>
<evidence type="ECO:0000256" key="2">
    <source>
        <dbReference type="ARBA" id="ARBA00001965"/>
    </source>
</evidence>
<evidence type="ECO:0000256" key="11">
    <source>
        <dbReference type="ARBA" id="ARBA00072824"/>
    </source>
</evidence>
<comment type="similarity">
    <text evidence="4">Belongs to the intradiol ring-cleavage dioxygenase family.</text>
</comment>
<dbReference type="InterPro" id="IPR012801">
    <property type="entry name" value="Cchol_dOase_prob"/>
</dbReference>
<evidence type="ECO:0000256" key="5">
    <source>
        <dbReference type="ARBA" id="ARBA00013118"/>
    </source>
</evidence>
<dbReference type="InterPro" id="IPR050770">
    <property type="entry name" value="Intradiol_RC_Dioxygenase"/>
</dbReference>
<dbReference type="InterPro" id="IPR007535">
    <property type="entry name" value="Catechol_dOase_N"/>
</dbReference>
<dbReference type="PANTHER" id="PTHR33711:SF7">
    <property type="entry name" value="INTRADIOL RING-CLEAVAGE DIOXYGENASES DOMAIN-CONTAINING PROTEIN-RELATED"/>
    <property type="match status" value="1"/>
</dbReference>
<comment type="pathway">
    <text evidence="3">Aromatic compound metabolism; beta-ketoadipate pathway; 5-oxo-4,5-dihydro-2-furylacetate from catechol: step 1/3.</text>
</comment>
<dbReference type="Proteomes" id="UP000007735">
    <property type="component" value="Chromosome"/>
</dbReference>
<reference evidence="14 15" key="1">
    <citation type="journal article" date="2012" name="J. Bacteriol.">
        <title>Genome sequence of the soybean symbiont Sinorhizobium fredii HH103.</title>
        <authorList>
            <person name="Weidner S."/>
            <person name="Becker A."/>
            <person name="Bonilla I."/>
            <person name="Jaenicke S."/>
            <person name="Lloret J."/>
            <person name="Margaret I."/>
            <person name="Puhler A."/>
            <person name="Ruiz-Sainz J.E."/>
            <person name="Schneiker-Bekel S."/>
            <person name="Szczepanowski R."/>
            <person name="Vinardell J.M."/>
            <person name="Zehner S."/>
            <person name="Gottfert M."/>
        </authorList>
    </citation>
    <scope>NUCLEOTIDE SEQUENCE [LARGE SCALE GENOMIC DNA]</scope>
    <source>
        <strain evidence="14 15">HH103</strain>
    </source>
</reference>
<evidence type="ECO:0000256" key="1">
    <source>
        <dbReference type="ARBA" id="ARBA00001312"/>
    </source>
</evidence>
<dbReference type="PROSITE" id="PS00083">
    <property type="entry name" value="INTRADIOL_DIOXYGENAS"/>
    <property type="match status" value="1"/>
</dbReference>
<name>G9A4D4_SINF1</name>
<dbReference type="SUPFAM" id="SSF49482">
    <property type="entry name" value="Aromatic compound dioxygenase"/>
    <property type="match status" value="1"/>
</dbReference>
<dbReference type="AlphaFoldDB" id="G9A4D4"/>
<evidence type="ECO:0000313" key="14">
    <source>
        <dbReference type="EMBL" id="CCE98068.1"/>
    </source>
</evidence>
<dbReference type="Pfam" id="PF00775">
    <property type="entry name" value="Dioxygenase_C"/>
    <property type="match status" value="1"/>
</dbReference>
<dbReference type="KEGG" id="sfh:SFHH103_03577"/>
<evidence type="ECO:0000256" key="12">
    <source>
        <dbReference type="SAM" id="MobiDB-lite"/>
    </source>
</evidence>
<dbReference type="PATRIC" id="fig|380.5.peg.3781"/>
<dbReference type="CDD" id="cd03460">
    <property type="entry name" value="1_2-CTD"/>
    <property type="match status" value="1"/>
</dbReference>
<feature type="domain" description="Intradiol ring-cleavage dioxygenases" evidence="13">
    <location>
        <begin position="161"/>
        <end position="189"/>
    </location>
</feature>
<evidence type="ECO:0000256" key="3">
    <source>
        <dbReference type="ARBA" id="ARBA00004957"/>
    </source>
</evidence>
<dbReference type="UniPathway" id="UPA00157">
    <property type="reaction ID" value="UER00258"/>
</dbReference>
<evidence type="ECO:0000256" key="7">
    <source>
        <dbReference type="ARBA" id="ARBA00022797"/>
    </source>
</evidence>
<dbReference type="PANTHER" id="PTHR33711">
    <property type="entry name" value="DIOXYGENASE, PUTATIVE (AFU_ORTHOLOGUE AFUA_2G02910)-RELATED"/>
    <property type="match status" value="1"/>
</dbReference>
<dbReference type="FunFam" id="2.60.130.10:FF:000003">
    <property type="entry name" value="Catechol 1,2-dioxygenase"/>
    <property type="match status" value="1"/>
</dbReference>
<feature type="region of interest" description="Disordered" evidence="12">
    <location>
        <begin position="1"/>
        <end position="23"/>
    </location>
</feature>
<evidence type="ECO:0000256" key="4">
    <source>
        <dbReference type="ARBA" id="ARBA00007825"/>
    </source>
</evidence>
<feature type="compositionally biased region" description="Polar residues" evidence="12">
    <location>
        <begin position="14"/>
        <end position="23"/>
    </location>
</feature>
<evidence type="ECO:0000256" key="10">
    <source>
        <dbReference type="ARBA" id="ARBA00023004"/>
    </source>
</evidence>
<organism evidence="14 15">
    <name type="scientific">Sinorhizobium fredii (strain HH103)</name>
    <dbReference type="NCBI Taxonomy" id="1117943"/>
    <lineage>
        <taxon>Bacteria</taxon>
        <taxon>Pseudomonadati</taxon>
        <taxon>Pseudomonadota</taxon>
        <taxon>Alphaproteobacteria</taxon>
        <taxon>Hyphomicrobiales</taxon>
        <taxon>Rhizobiaceae</taxon>
        <taxon>Sinorhizobium/Ensifer group</taxon>
        <taxon>Sinorhizobium</taxon>
    </lineage>
</organism>
<comment type="cofactor">
    <cofactor evidence="2">
        <name>Fe(3+)</name>
        <dbReference type="ChEBI" id="CHEBI:29034"/>
    </cofactor>
</comment>
<dbReference type="GO" id="GO:0008199">
    <property type="term" value="F:ferric iron binding"/>
    <property type="evidence" value="ECO:0007669"/>
    <property type="project" value="InterPro"/>
</dbReference>
<dbReference type="GO" id="GO:0018576">
    <property type="term" value="F:catechol 1,2-dioxygenase activity"/>
    <property type="evidence" value="ECO:0007669"/>
    <property type="project" value="UniProtKB-EC"/>
</dbReference>
<accession>G9A4D4</accession>
<dbReference type="STRING" id="1117943.SFHH103_03577"/>